<feature type="binding site" evidence="12">
    <location>
        <position position="289"/>
    </location>
    <ligand>
        <name>Mg(2+)</name>
        <dbReference type="ChEBI" id="CHEBI:18420"/>
        <label>1</label>
    </ligand>
</feature>
<comment type="similarity">
    <text evidence="3">Belongs to the eukaryotic PMM family.</text>
</comment>
<evidence type="ECO:0000256" key="5">
    <source>
        <dbReference type="ARBA" id="ARBA00012730"/>
    </source>
</evidence>
<comment type="subunit">
    <text evidence="4">Homodimer.</text>
</comment>
<dbReference type="Gene3D" id="3.30.1240.20">
    <property type="match status" value="1"/>
</dbReference>
<dbReference type="Gene3D" id="3.40.50.1000">
    <property type="entry name" value="HAD superfamily/HAD-like"/>
    <property type="match status" value="1"/>
</dbReference>
<protein>
    <recommendedName>
        <fullName evidence="5">phosphomannomutase</fullName>
        <ecNumber evidence="5">5.4.2.8</ecNumber>
    </recommendedName>
</protein>
<dbReference type="GO" id="GO:0005829">
    <property type="term" value="C:cytosol"/>
    <property type="evidence" value="ECO:0007669"/>
    <property type="project" value="TreeGrafter"/>
</dbReference>
<dbReference type="Pfam" id="PF03332">
    <property type="entry name" value="PMM"/>
    <property type="match status" value="1"/>
</dbReference>
<evidence type="ECO:0000256" key="4">
    <source>
        <dbReference type="ARBA" id="ARBA00011738"/>
    </source>
</evidence>
<dbReference type="KEGG" id="bnm:BALAC2494_00006"/>
<evidence type="ECO:0000256" key="9">
    <source>
        <dbReference type="ARBA" id="ARBA00023235"/>
    </source>
</evidence>
<evidence type="ECO:0000256" key="1">
    <source>
        <dbReference type="ARBA" id="ARBA00004496"/>
    </source>
</evidence>
<comment type="subcellular location">
    <subcellularLocation>
        <location evidence="1">Cytoplasm</location>
    </subcellularLocation>
</comment>
<keyword evidence="7 12" id="KW-0479">Metal-binding</keyword>
<feature type="binding site" evidence="11">
    <location>
        <position position="256"/>
    </location>
    <ligand>
        <name>alpha-D-mannose 1-phosphate</name>
        <dbReference type="ChEBI" id="CHEBI:58409"/>
    </ligand>
</feature>
<dbReference type="InterPro" id="IPR023214">
    <property type="entry name" value="HAD_sf"/>
</dbReference>
<dbReference type="InterPro" id="IPR006379">
    <property type="entry name" value="HAD-SF_hydro_IIB"/>
</dbReference>
<evidence type="ECO:0000256" key="11">
    <source>
        <dbReference type="PIRSR" id="PIRSR605002-2"/>
    </source>
</evidence>
<feature type="binding site" evidence="11">
    <location>
        <position position="258"/>
    </location>
    <ligand>
        <name>alpha-D-mannose 1-phosphate</name>
        <dbReference type="ChEBI" id="CHEBI:58409"/>
    </ligand>
</feature>
<organism evidence="13 14">
    <name type="scientific">Bifidobacterium animalis subsp. lactis CNCM I-2494</name>
    <dbReference type="NCBI Taxonomy" id="1042403"/>
    <lineage>
        <taxon>Bacteria</taxon>
        <taxon>Bacillati</taxon>
        <taxon>Actinomycetota</taxon>
        <taxon>Actinomycetes</taxon>
        <taxon>Bifidobacteriales</taxon>
        <taxon>Bifidobacteriaceae</taxon>
        <taxon>Bifidobacterium</taxon>
    </lineage>
</organism>
<dbReference type="SFLD" id="SFLDG01140">
    <property type="entry name" value="C2.B:_Phosphomannomutase_and_P"/>
    <property type="match status" value="1"/>
</dbReference>
<evidence type="ECO:0000256" key="7">
    <source>
        <dbReference type="ARBA" id="ARBA00022723"/>
    </source>
</evidence>
<comment type="pathway">
    <text evidence="2">Nucleotide-sugar biosynthesis; GDP-alpha-D-mannose biosynthesis; alpha-D-mannose 1-phosphate from D-fructose 6-phosphate: step 2/2.</text>
</comment>
<evidence type="ECO:0000313" key="14">
    <source>
        <dbReference type="Proteomes" id="UP000008394"/>
    </source>
</evidence>
<keyword evidence="9" id="KW-0413">Isomerase</keyword>
<evidence type="ECO:0000256" key="12">
    <source>
        <dbReference type="PIRSR" id="PIRSR605002-3"/>
    </source>
</evidence>
<evidence type="ECO:0000256" key="3">
    <source>
        <dbReference type="ARBA" id="ARBA00009736"/>
    </source>
</evidence>
<dbReference type="EC" id="5.4.2.8" evidence="5"/>
<feature type="active site" description="Proton donor/acceptor" evidence="10">
    <location>
        <position position="88"/>
    </location>
</feature>
<feature type="binding site" evidence="12">
    <location>
        <position position="305"/>
    </location>
    <ligand>
        <name>Mg(2+)</name>
        <dbReference type="ChEBI" id="CHEBI:18420"/>
        <label>1</label>
    </ligand>
</feature>
<dbReference type="GO" id="GO:0009298">
    <property type="term" value="P:GDP-mannose biosynthetic process"/>
    <property type="evidence" value="ECO:0007669"/>
    <property type="project" value="UniProtKB-UniPathway"/>
</dbReference>
<comment type="cofactor">
    <cofactor evidence="12">
        <name>Mg(2+)</name>
        <dbReference type="ChEBI" id="CHEBI:18420"/>
    </cofactor>
</comment>
<feature type="active site" description="Nucleophile" evidence="10">
    <location>
        <position position="86"/>
    </location>
</feature>
<evidence type="ECO:0000313" key="13">
    <source>
        <dbReference type="EMBL" id="AEK30451.1"/>
    </source>
</evidence>
<gene>
    <name evidence="13" type="ORF">BALAC2494_00006</name>
</gene>
<keyword evidence="8 12" id="KW-0460">Magnesium</keyword>
<evidence type="ECO:0000256" key="2">
    <source>
        <dbReference type="ARBA" id="ARBA00004699"/>
    </source>
</evidence>
<dbReference type="SFLD" id="SFLDS00003">
    <property type="entry name" value="Haloacid_Dehalogenase"/>
    <property type="match status" value="1"/>
</dbReference>
<dbReference type="InterPro" id="IPR043169">
    <property type="entry name" value="PMM_cap"/>
</dbReference>
<keyword evidence="6" id="KW-0963">Cytoplasm</keyword>
<reference evidence="13 14" key="1">
    <citation type="journal article" date="2011" name="J. Bacteriol.">
        <title>Genome Sequence of the Probiotic Strain Bifidobacterium animalis subsp. lactis CNCM I-2494.</title>
        <authorList>
            <person name="Chervaux C."/>
            <person name="Grimaldi C."/>
            <person name="Bolotin A."/>
            <person name="Quinquis B."/>
            <person name="Legrain-Raspaud S."/>
            <person name="van Hylckama Vlieg J.E."/>
            <person name="Denariaz G."/>
            <person name="Smokvina T."/>
        </authorList>
    </citation>
    <scope>NUCLEOTIDE SEQUENCE [LARGE SCALE GENOMIC DNA]</scope>
    <source>
        <strain evidence="13 14">CNCM I-2494</strain>
    </source>
</reference>
<evidence type="ECO:0000256" key="10">
    <source>
        <dbReference type="PIRSR" id="PIRSR605002-1"/>
    </source>
</evidence>
<dbReference type="PANTHER" id="PTHR10000:SF8">
    <property type="entry name" value="HAD SUPERFAMILY HYDROLASE-LIKE, TYPE 3"/>
    <property type="match status" value="1"/>
</dbReference>
<dbReference type="InterPro" id="IPR036412">
    <property type="entry name" value="HAD-like_sf"/>
</dbReference>
<dbReference type="GO" id="GO:0004615">
    <property type="term" value="F:phosphomannomutase activity"/>
    <property type="evidence" value="ECO:0007669"/>
    <property type="project" value="UniProtKB-EC"/>
</dbReference>
<feature type="binding site" evidence="12">
    <location>
        <position position="86"/>
    </location>
    <ligand>
        <name>Mg(2+)</name>
        <dbReference type="ChEBI" id="CHEBI:18420"/>
        <label>1</label>
    </ligand>
</feature>
<dbReference type="GO" id="GO:0016791">
    <property type="term" value="F:phosphatase activity"/>
    <property type="evidence" value="ECO:0007669"/>
    <property type="project" value="TreeGrafter"/>
</dbReference>
<dbReference type="UniPathway" id="UPA00126">
    <property type="reaction ID" value="UER00424"/>
</dbReference>
<evidence type="ECO:0000256" key="6">
    <source>
        <dbReference type="ARBA" id="ARBA00022490"/>
    </source>
</evidence>
<feature type="binding site" evidence="12">
    <location>
        <position position="88"/>
    </location>
    <ligand>
        <name>Mg(2+)</name>
        <dbReference type="ChEBI" id="CHEBI:18420"/>
        <label>1</label>
    </ligand>
</feature>
<dbReference type="PANTHER" id="PTHR10000">
    <property type="entry name" value="PHOSPHOSERINE PHOSPHATASE"/>
    <property type="match status" value="1"/>
</dbReference>
<accession>A0A806FTG4</accession>
<dbReference type="AlphaFoldDB" id="A0A806FTG4"/>
<dbReference type="InterPro" id="IPR005002">
    <property type="entry name" value="PMM"/>
</dbReference>
<dbReference type="NCBIfam" id="TIGR01484">
    <property type="entry name" value="HAD-SF-IIB"/>
    <property type="match status" value="1"/>
</dbReference>
<dbReference type="Proteomes" id="UP000008394">
    <property type="component" value="Chromosome"/>
</dbReference>
<proteinExistence type="inferred from homology"/>
<dbReference type="EMBL" id="CP002915">
    <property type="protein sequence ID" value="AEK30451.1"/>
    <property type="molecule type" value="Genomic_DNA"/>
</dbReference>
<dbReference type="GO" id="GO:0000287">
    <property type="term" value="F:magnesium ion binding"/>
    <property type="evidence" value="ECO:0007669"/>
    <property type="project" value="TreeGrafter"/>
</dbReference>
<name>A0A806FTG4_BIFAN</name>
<sequence>MCDSAVGGARMGECGPLCRDDSGTSSLPMVHESWFHCRASHRLWYITLVEQNARSKANMSQSVSMALANEVDIERLCATMKVMAFDLDGTLARSKKPMHKPMADALSQLTRLLPVAIISGGTIDLVRSQVTDMLSDEADRSHMHLMPTSGARYYRWNPEDDDWQEAYEHNLSEEDRRLVIESLERHARELGIWQARTWGPRIEDRGSQITFSALGQQAPVEAKEEWDPTNEKKNRLAEAVQKDVPHLAVRSGGSTSVDISNRGVDKAYAVRKLADMLGVTVGQIAFVGDRMDPDGNDYPAALAGTIAIRVTGPEDTLQLCNRIIDWYNRNSR</sequence>
<dbReference type="SUPFAM" id="SSF56784">
    <property type="entry name" value="HAD-like"/>
    <property type="match status" value="1"/>
</dbReference>
<dbReference type="SFLD" id="SFLDG01143">
    <property type="entry name" value="C2.B.3:_Phosphomannomutase_Lik"/>
    <property type="match status" value="1"/>
</dbReference>
<feature type="binding site" evidence="11">
    <location>
        <position position="205"/>
    </location>
    <ligand>
        <name>alpha-D-mannose 1-phosphate</name>
        <dbReference type="ChEBI" id="CHEBI:58409"/>
    </ligand>
</feature>
<evidence type="ECO:0000256" key="8">
    <source>
        <dbReference type="ARBA" id="ARBA00022842"/>
    </source>
</evidence>